<dbReference type="KEGG" id="sfi:SFUL_5501"/>
<dbReference type="InterPro" id="IPR010982">
    <property type="entry name" value="Lambda_DNA-bd_dom_sf"/>
</dbReference>
<evidence type="ECO:0000313" key="2">
    <source>
        <dbReference type="EMBL" id="AGK80389.1"/>
    </source>
</evidence>
<proteinExistence type="predicted"/>
<keyword evidence="2" id="KW-0238">DNA-binding</keyword>
<dbReference type="GO" id="GO:0003677">
    <property type="term" value="F:DNA binding"/>
    <property type="evidence" value="ECO:0007669"/>
    <property type="project" value="UniProtKB-KW"/>
</dbReference>
<dbReference type="CDD" id="cd00093">
    <property type="entry name" value="HTH_XRE"/>
    <property type="match status" value="1"/>
</dbReference>
<accession>N0CZK5</accession>
<dbReference type="AlphaFoldDB" id="N0CZK5"/>
<feature type="domain" description="HTH cro/C1-type" evidence="1">
    <location>
        <begin position="16"/>
        <end position="72"/>
    </location>
</feature>
<dbReference type="eggNOG" id="COG1396">
    <property type="taxonomic scope" value="Bacteria"/>
</dbReference>
<dbReference type="RefSeq" id="WP_015611692.1">
    <property type="nucleotide sequence ID" value="NC_021177.1"/>
</dbReference>
<dbReference type="InterPro" id="IPR043917">
    <property type="entry name" value="DUF5753"/>
</dbReference>
<dbReference type="Proteomes" id="UP000013304">
    <property type="component" value="Chromosome"/>
</dbReference>
<protein>
    <submittedName>
        <fullName evidence="2">DNA-binding protein</fullName>
    </submittedName>
</protein>
<dbReference type="Pfam" id="PF13560">
    <property type="entry name" value="HTH_31"/>
    <property type="match status" value="1"/>
</dbReference>
<organism evidence="2 3">
    <name type="scientific">Streptomyces microflavus DSM 40593</name>
    <dbReference type="NCBI Taxonomy" id="1303692"/>
    <lineage>
        <taxon>Bacteria</taxon>
        <taxon>Bacillati</taxon>
        <taxon>Actinomycetota</taxon>
        <taxon>Actinomycetes</taxon>
        <taxon>Kitasatosporales</taxon>
        <taxon>Streptomycetaceae</taxon>
        <taxon>Streptomyces</taxon>
    </lineage>
</organism>
<dbReference type="SMART" id="SM00530">
    <property type="entry name" value="HTH_XRE"/>
    <property type="match status" value="1"/>
</dbReference>
<dbReference type="HOGENOM" id="CLU_055817_1_1_11"/>
<dbReference type="SUPFAM" id="SSF47413">
    <property type="entry name" value="lambda repressor-like DNA-binding domains"/>
    <property type="match status" value="1"/>
</dbReference>
<gene>
    <name evidence="2" type="ORF">SFUL_5501</name>
</gene>
<dbReference type="Pfam" id="PF19054">
    <property type="entry name" value="DUF5753"/>
    <property type="match status" value="1"/>
</dbReference>
<evidence type="ECO:0000313" key="3">
    <source>
        <dbReference type="Proteomes" id="UP000013304"/>
    </source>
</evidence>
<dbReference type="EMBL" id="CP005080">
    <property type="protein sequence ID" value="AGK80389.1"/>
    <property type="molecule type" value="Genomic_DNA"/>
</dbReference>
<dbReference type="Gene3D" id="1.10.260.40">
    <property type="entry name" value="lambda repressor-like DNA-binding domains"/>
    <property type="match status" value="1"/>
</dbReference>
<dbReference type="InterPro" id="IPR001387">
    <property type="entry name" value="Cro/C1-type_HTH"/>
</dbReference>
<name>N0CZK5_STRMI</name>
<sequence>MVSAPTVRRRQLGRTLRAMREQHGLKQEDIATASGGRLNGAKISRIETAKTAASAGDVAIILDTLGVTDESLRSSLLKLTREGARRGWWQSYRNVLSPAYEDLISLESEADQINTWQPSVIPGLLQTGEYARQIIAATAMSAAVEDRVDALVEVRLARQSVLTREDPLTLWAIVGEAALRTQCSDSRIMHDQLGRLLSLAARPTITIQVLPSTAAPHVGQMGAWSILGYGAHADLSVVHVESLTSALYVEERDDVAMYQNAAEQLRAAALSTGQSEDMIREIRDKNK</sequence>
<evidence type="ECO:0000259" key="1">
    <source>
        <dbReference type="PROSITE" id="PS50943"/>
    </source>
</evidence>
<reference evidence="2 3" key="1">
    <citation type="submission" date="2013-04" db="EMBL/GenBank/DDBJ databases">
        <title>Complete genome sequence of Streptomyces fulvissimus.</title>
        <authorList>
            <person name="Myronovskyi M."/>
            <person name="Tokovenko B."/>
            <person name="Manderscheid N."/>
            <person name="Petzke L."/>
            <person name="Luzhetskyy A."/>
        </authorList>
    </citation>
    <scope>NUCLEOTIDE SEQUENCE [LARGE SCALE GENOMIC DNA]</scope>
    <source>
        <strain evidence="2 3">DSM 40593</strain>
    </source>
</reference>
<dbReference type="PATRIC" id="fig|1303692.3.peg.5528"/>
<dbReference type="PROSITE" id="PS50943">
    <property type="entry name" value="HTH_CROC1"/>
    <property type="match status" value="1"/>
</dbReference>